<keyword evidence="1" id="KW-0472">Membrane</keyword>
<gene>
    <name evidence="2" type="ORF">VNO77_19886</name>
</gene>
<reference evidence="2 3" key="1">
    <citation type="submission" date="2024-01" db="EMBL/GenBank/DDBJ databases">
        <title>The genomes of 5 underutilized Papilionoideae crops provide insights into root nodulation and disease resistanc.</title>
        <authorList>
            <person name="Jiang F."/>
        </authorList>
    </citation>
    <scope>NUCLEOTIDE SEQUENCE [LARGE SCALE GENOMIC DNA]</scope>
    <source>
        <strain evidence="2">LVBAO_FW01</strain>
        <tissue evidence="2">Leaves</tissue>
    </source>
</reference>
<keyword evidence="3" id="KW-1185">Reference proteome</keyword>
<accession>A0AAN9QLV9</accession>
<evidence type="ECO:0000313" key="3">
    <source>
        <dbReference type="Proteomes" id="UP001367508"/>
    </source>
</evidence>
<feature type="transmembrane region" description="Helical" evidence="1">
    <location>
        <begin position="12"/>
        <end position="33"/>
    </location>
</feature>
<organism evidence="2 3">
    <name type="scientific">Canavalia gladiata</name>
    <name type="common">Sword bean</name>
    <name type="synonym">Dolichos gladiatus</name>
    <dbReference type="NCBI Taxonomy" id="3824"/>
    <lineage>
        <taxon>Eukaryota</taxon>
        <taxon>Viridiplantae</taxon>
        <taxon>Streptophyta</taxon>
        <taxon>Embryophyta</taxon>
        <taxon>Tracheophyta</taxon>
        <taxon>Spermatophyta</taxon>
        <taxon>Magnoliopsida</taxon>
        <taxon>eudicotyledons</taxon>
        <taxon>Gunneridae</taxon>
        <taxon>Pentapetalae</taxon>
        <taxon>rosids</taxon>
        <taxon>fabids</taxon>
        <taxon>Fabales</taxon>
        <taxon>Fabaceae</taxon>
        <taxon>Papilionoideae</taxon>
        <taxon>50 kb inversion clade</taxon>
        <taxon>NPAAA clade</taxon>
        <taxon>indigoferoid/millettioid clade</taxon>
        <taxon>Phaseoleae</taxon>
        <taxon>Canavalia</taxon>
    </lineage>
</organism>
<dbReference type="AlphaFoldDB" id="A0AAN9QLV9"/>
<dbReference type="EMBL" id="JAYMYQ010000004">
    <property type="protein sequence ID" value="KAK7339231.1"/>
    <property type="molecule type" value="Genomic_DNA"/>
</dbReference>
<sequence>MRLAISVLANKTYWCTRFTIATCLIIVFVWHYGTVAHYELKDAQQSPHGMDYLPVYAVPDEERPHFPCPWDMITTNTESRREKYYTSYIVRAYRGAYMCMPYRVRAPVPEALPNCNLAHAGNLEATGTINSVKAHAKLTEVGCHYSKVKITLQNLEDPFSGNLRTSSRLKQRYGAGPKTELFPLDEETSRSAIATVRLLSSFIF</sequence>
<name>A0AAN9QLV9_CANGL</name>
<evidence type="ECO:0000313" key="2">
    <source>
        <dbReference type="EMBL" id="KAK7339231.1"/>
    </source>
</evidence>
<keyword evidence="1" id="KW-1133">Transmembrane helix</keyword>
<dbReference type="Proteomes" id="UP001367508">
    <property type="component" value="Unassembled WGS sequence"/>
</dbReference>
<evidence type="ECO:0000256" key="1">
    <source>
        <dbReference type="SAM" id="Phobius"/>
    </source>
</evidence>
<protein>
    <submittedName>
        <fullName evidence="2">Uncharacterized protein</fullName>
    </submittedName>
</protein>
<comment type="caution">
    <text evidence="2">The sequence shown here is derived from an EMBL/GenBank/DDBJ whole genome shotgun (WGS) entry which is preliminary data.</text>
</comment>
<keyword evidence="1" id="KW-0812">Transmembrane</keyword>
<proteinExistence type="predicted"/>